<dbReference type="Gene3D" id="3.40.190.10">
    <property type="entry name" value="Periplasmic binding protein-like II"/>
    <property type="match status" value="1"/>
</dbReference>
<evidence type="ECO:0000256" key="1">
    <source>
        <dbReference type="ARBA" id="ARBA00006987"/>
    </source>
</evidence>
<gene>
    <name evidence="2" type="ORF">DIC32_06945</name>
</gene>
<dbReference type="PANTHER" id="PTHR42928">
    <property type="entry name" value="TRICARBOXYLATE-BINDING PROTEIN"/>
    <property type="match status" value="1"/>
</dbReference>
<sequence length="352" mass="37977">MAIGKRFKNLNGQQVSYKEVTSMKNLKLIAVACASLAAVGCGTGNASKDPGQPKRPECIAPAKPGGGFDMTCKLIQSGFKKTETLQDPMRVTYMPGGVGAVAYNKIVGNDPANNNAVIAFSTGSLLNLAQGKFGNFTEKDVKWLSGVAVDYGLVAVYKDSPYKNLNDLMKALKANPKGISFGGAGSVGGQDWMQTAMLAKKAGVNPANMSFVALEGGGEVLTSLLGQHIQVGVGNVSEVGAHLEAGNIRVLAVFAEKRLEGKFSQLPTAIEQGYDLEWPVIRGFYMGPKVSDEAYNWWKNAFDKMMADQKFDAVRENQDLLPFELTGEELTAYVYKQTAEMRQLSEEYKLSK</sequence>
<organism evidence="2 3">
    <name type="scientific">Acinetobacter radioresistens</name>
    <dbReference type="NCBI Taxonomy" id="40216"/>
    <lineage>
        <taxon>Bacteria</taxon>
        <taxon>Pseudomonadati</taxon>
        <taxon>Pseudomonadota</taxon>
        <taxon>Gammaproteobacteria</taxon>
        <taxon>Moraxellales</taxon>
        <taxon>Moraxellaceae</taxon>
        <taxon>Acinetobacter</taxon>
    </lineage>
</organism>
<proteinExistence type="inferred from homology"/>
<dbReference type="EMBL" id="DPXL01000086">
    <property type="protein sequence ID" value="HCM31327.1"/>
    <property type="molecule type" value="Genomic_DNA"/>
</dbReference>
<dbReference type="CDD" id="cd07012">
    <property type="entry name" value="PBP2_Bug_TTT"/>
    <property type="match status" value="1"/>
</dbReference>
<dbReference type="PIRSF" id="PIRSF017082">
    <property type="entry name" value="YflP"/>
    <property type="match status" value="1"/>
</dbReference>
<dbReference type="InterPro" id="IPR005064">
    <property type="entry name" value="BUG"/>
</dbReference>
<accession>A0A3D3G181</accession>
<dbReference type="InterPro" id="IPR042100">
    <property type="entry name" value="Bug_dom1"/>
</dbReference>
<dbReference type="AlphaFoldDB" id="A0A3D3G181"/>
<evidence type="ECO:0000313" key="3">
    <source>
        <dbReference type="Proteomes" id="UP000262257"/>
    </source>
</evidence>
<dbReference type="Gene3D" id="3.40.190.150">
    <property type="entry name" value="Bordetella uptake gene, domain 1"/>
    <property type="match status" value="1"/>
</dbReference>
<comment type="caution">
    <text evidence="2">The sequence shown here is derived from an EMBL/GenBank/DDBJ whole genome shotgun (WGS) entry which is preliminary data.</text>
</comment>
<dbReference type="Proteomes" id="UP000262257">
    <property type="component" value="Unassembled WGS sequence"/>
</dbReference>
<dbReference type="Pfam" id="PF03401">
    <property type="entry name" value="TctC"/>
    <property type="match status" value="1"/>
</dbReference>
<comment type="similarity">
    <text evidence="1">Belongs to the UPF0065 (bug) family.</text>
</comment>
<name>A0A3D3G181_ACIRA</name>
<dbReference type="SUPFAM" id="SSF53850">
    <property type="entry name" value="Periplasmic binding protein-like II"/>
    <property type="match status" value="1"/>
</dbReference>
<protein>
    <submittedName>
        <fullName evidence="2">Tricarboxylic transporter</fullName>
    </submittedName>
</protein>
<reference evidence="2 3" key="1">
    <citation type="journal article" date="2018" name="Nat. Biotechnol.">
        <title>A standardized bacterial taxonomy based on genome phylogeny substantially revises the tree of life.</title>
        <authorList>
            <person name="Parks D.H."/>
            <person name="Chuvochina M."/>
            <person name="Waite D.W."/>
            <person name="Rinke C."/>
            <person name="Skarshewski A."/>
            <person name="Chaumeil P.A."/>
            <person name="Hugenholtz P."/>
        </authorList>
    </citation>
    <scope>NUCLEOTIDE SEQUENCE [LARGE SCALE GENOMIC DNA]</scope>
    <source>
        <strain evidence="2">UBA10045</strain>
    </source>
</reference>
<evidence type="ECO:0000313" key="2">
    <source>
        <dbReference type="EMBL" id="HCM31327.1"/>
    </source>
</evidence>
<dbReference type="PANTHER" id="PTHR42928:SF3">
    <property type="entry name" value="UPF0065 PROTEIN YFLP"/>
    <property type="match status" value="1"/>
</dbReference>